<dbReference type="EMBL" id="JBHLTG010000017">
    <property type="protein sequence ID" value="MFC0682706.1"/>
    <property type="molecule type" value="Genomic_DNA"/>
</dbReference>
<dbReference type="Gene3D" id="3.30.450.90">
    <property type="match status" value="1"/>
</dbReference>
<dbReference type="RefSeq" id="WP_386676972.1">
    <property type="nucleotide sequence ID" value="NZ_JBHLTG010000017.1"/>
</dbReference>
<reference evidence="3 4" key="1">
    <citation type="submission" date="2024-09" db="EMBL/GenBank/DDBJ databases">
        <authorList>
            <person name="Sun Q."/>
            <person name="Mori K."/>
        </authorList>
    </citation>
    <scope>NUCLEOTIDE SEQUENCE [LARGE SCALE GENOMIC DNA]</scope>
    <source>
        <strain evidence="3 4">KCTC 23076</strain>
    </source>
</reference>
<dbReference type="Proteomes" id="UP001589896">
    <property type="component" value="Unassembled WGS sequence"/>
</dbReference>
<gene>
    <name evidence="3" type="ORF">ACFFGH_33160</name>
</gene>
<name>A0ABV6S0E9_9GAMM</name>
<dbReference type="InterPro" id="IPR027417">
    <property type="entry name" value="P-loop_NTPase"/>
</dbReference>
<accession>A0ABV6S0E9</accession>
<dbReference type="InterPro" id="IPR050921">
    <property type="entry name" value="T4SS_GSP_E_ATPase"/>
</dbReference>
<dbReference type="NCBIfam" id="TIGR01420">
    <property type="entry name" value="pilT_fam"/>
    <property type="match status" value="1"/>
</dbReference>
<dbReference type="Pfam" id="PF00437">
    <property type="entry name" value="T2SSE"/>
    <property type="match status" value="1"/>
</dbReference>
<evidence type="ECO:0000313" key="3">
    <source>
        <dbReference type="EMBL" id="MFC0682706.1"/>
    </source>
</evidence>
<comment type="similarity">
    <text evidence="1">Belongs to the GSP E family.</text>
</comment>
<dbReference type="InterPro" id="IPR006321">
    <property type="entry name" value="PilT/PilU"/>
</dbReference>
<comment type="caution">
    <text evidence="3">The sequence shown here is derived from an EMBL/GenBank/DDBJ whole genome shotgun (WGS) entry which is preliminary data.</text>
</comment>
<dbReference type="SUPFAM" id="SSF52540">
    <property type="entry name" value="P-loop containing nucleoside triphosphate hydrolases"/>
    <property type="match status" value="1"/>
</dbReference>
<dbReference type="Gene3D" id="3.40.50.300">
    <property type="entry name" value="P-loop containing nucleotide triphosphate hydrolases"/>
    <property type="match status" value="1"/>
</dbReference>
<dbReference type="PANTHER" id="PTHR30486:SF12">
    <property type="entry name" value="TYPE IV PILUS ATPASE PILU"/>
    <property type="match status" value="1"/>
</dbReference>
<evidence type="ECO:0000313" key="4">
    <source>
        <dbReference type="Proteomes" id="UP001589896"/>
    </source>
</evidence>
<dbReference type="CDD" id="cd01131">
    <property type="entry name" value="PilT"/>
    <property type="match status" value="1"/>
</dbReference>
<proteinExistence type="inferred from homology"/>
<evidence type="ECO:0000259" key="2">
    <source>
        <dbReference type="Pfam" id="PF00437"/>
    </source>
</evidence>
<evidence type="ECO:0000256" key="1">
    <source>
        <dbReference type="ARBA" id="ARBA00006611"/>
    </source>
</evidence>
<dbReference type="PANTHER" id="PTHR30486">
    <property type="entry name" value="TWITCHING MOTILITY PROTEIN PILT"/>
    <property type="match status" value="1"/>
</dbReference>
<sequence>MSTTPAGSGIDFTSFLKLMAQQKASDLFITAGMPPSMKVHGKISPVTQTPLTPQQSRDLVLNVMTPPQREEFEKTHECNFAIGLAGVGRFRVSCFYQRNQVGMVLRRIESKIPTLDELQLPPVLKSLAMTKRGIIIFVGATGTGKSTSLAAMIGYRNQNSTGHIITIEDPIEFVHKHEGCIITQREVGIDTESWEAALKNTLRQAPDVIMIGEVRTREGMDHAIAFAETGHLVLCTLHANNANQAMDRILNFFPEDRRHQLLMDLSLNLKGVVAQQLVPTPDGKGRRVAMEILLGTPLVQDYIRDGEIHKLKEVMKESTNLGMRTFDQALFELYQAGEIAYEDALRYADSQNEVRLRIKLSQGGDAKTLASGLEGVEVFEAR</sequence>
<organism evidence="3 4">
    <name type="scientific">Lysobacter korlensis</name>
    <dbReference type="NCBI Taxonomy" id="553636"/>
    <lineage>
        <taxon>Bacteria</taxon>
        <taxon>Pseudomonadati</taxon>
        <taxon>Pseudomonadota</taxon>
        <taxon>Gammaproteobacteria</taxon>
        <taxon>Lysobacterales</taxon>
        <taxon>Lysobacteraceae</taxon>
        <taxon>Lysobacter</taxon>
    </lineage>
</organism>
<protein>
    <submittedName>
        <fullName evidence="3">PilT/PilU family type 4a pilus ATPase</fullName>
    </submittedName>
</protein>
<dbReference type="InterPro" id="IPR001482">
    <property type="entry name" value="T2SS/T4SS_dom"/>
</dbReference>
<keyword evidence="4" id="KW-1185">Reference proteome</keyword>
<feature type="domain" description="Bacterial type II secretion system protein E" evidence="2">
    <location>
        <begin position="75"/>
        <end position="286"/>
    </location>
</feature>